<dbReference type="RefSeq" id="WP_192141905.1">
    <property type="nucleotide sequence ID" value="NZ_JACYXZ010000002.1"/>
</dbReference>
<dbReference type="AlphaFoldDB" id="A0A927K7X5"/>
<dbReference type="Proteomes" id="UP000616839">
    <property type="component" value="Unassembled WGS sequence"/>
</dbReference>
<dbReference type="EMBL" id="JACYXZ010000002">
    <property type="protein sequence ID" value="MBD8869305.1"/>
    <property type="molecule type" value="Genomic_DNA"/>
</dbReference>
<name>A0A927K7X5_9ACTN</name>
<feature type="compositionally biased region" description="Basic and acidic residues" evidence="1">
    <location>
        <begin position="246"/>
        <end position="257"/>
    </location>
</feature>
<feature type="compositionally biased region" description="Low complexity" evidence="1">
    <location>
        <begin position="258"/>
        <end position="278"/>
    </location>
</feature>
<organism evidence="2 3">
    <name type="scientific">Nocardioides donggukensis</name>
    <dbReference type="NCBI Taxonomy" id="2774019"/>
    <lineage>
        <taxon>Bacteria</taxon>
        <taxon>Bacillati</taxon>
        <taxon>Actinomycetota</taxon>
        <taxon>Actinomycetes</taxon>
        <taxon>Propionibacteriales</taxon>
        <taxon>Nocardioidaceae</taxon>
        <taxon>Nocardioides</taxon>
    </lineage>
</organism>
<evidence type="ECO:0000313" key="3">
    <source>
        <dbReference type="Proteomes" id="UP000616839"/>
    </source>
</evidence>
<evidence type="ECO:0000313" key="2">
    <source>
        <dbReference type="EMBL" id="MBD8869305.1"/>
    </source>
</evidence>
<gene>
    <name evidence="2" type="ORF">IE331_06685</name>
</gene>
<evidence type="ECO:0000256" key="1">
    <source>
        <dbReference type="SAM" id="MobiDB-lite"/>
    </source>
</evidence>
<reference evidence="2" key="1">
    <citation type="submission" date="2020-09" db="EMBL/GenBank/DDBJ databases">
        <title>Nocardioides sp. strain MJB4 16S ribosomal RNA gene Genome sequencing and assembly.</title>
        <authorList>
            <person name="Kim I."/>
        </authorList>
    </citation>
    <scope>NUCLEOTIDE SEQUENCE</scope>
    <source>
        <strain evidence="2">MJB4</strain>
    </source>
</reference>
<protein>
    <submittedName>
        <fullName evidence="2">Uncharacterized protein</fullName>
    </submittedName>
</protein>
<keyword evidence="3" id="KW-1185">Reference proteome</keyword>
<feature type="region of interest" description="Disordered" evidence="1">
    <location>
        <begin position="318"/>
        <end position="344"/>
    </location>
</feature>
<comment type="caution">
    <text evidence="2">The sequence shown here is derived from an EMBL/GenBank/DDBJ whole genome shotgun (WGS) entry which is preliminary data.</text>
</comment>
<accession>A0A927K7X5</accession>
<sequence>MYTFSRYVVMPQRPATDAAVIDEILPDEDWLDVEKELGDRGSTPGVPIGSLPSTPPRSEEDFAEGIREGFAEAYHGLLPELIIWGDDPSPRARETLPSSEFTRRVWDAIGASSLGNWLRETRMAVVPNTGNFDVGAFRVLVPEMRSRLAAAVETDTASRARADLRPFMSAWRWERESDTFIARINQAWAGLLWPPADPSSETYAFAPTPPHTVNLGIQLIYEQSWVPLGHQPGETVRTVTLGPRQSERVVIRRESRSTRSTTSEVSTEVQTTTESSSSARDSTEVVEESSSQLGWHAEATASASFGFGSASVTAGAAGEDAQSSKESKAHLNETMQQSSSRLRRTVTVSKAVKEEQSTEKATISEISNPNDGMAVTYLYSRLQKRYEISTRLSQVRLCAFIAEALPLPHEIDADWIRRFDWILARVLLDDAYAQDLDRVRADAPDVGTRDENVTNLMGSIVAGGMTLPDLPAAGAPPDVFAIPQEVYEREVQRERAAADAARSVERAVHRLRRHIIDNVLHYWRAIAVAEDPDARYLRFQQIRVPVDWTCSITASGRVEVCEPGTRTAPIAEVIAPNGPIGFAGNSAVYPLSGDGRFNELEAAAGQLRMPYLVHHASASRIGAGDAPITSVTIGIGVVGPRRDRITWIVDDAAFAIDVWVPEAELFDRRGSAPLDDLNTVLVNGMRVTFDPAFEPATGDTFEIVVEVLPSLEDPEIRQIRESLPRANPDEAAFYSPDTLARHAALFPELRGALTDGATWASLVEVDRERVRARRAEFVLHERHTRRITLDSDDLMLSLLVDHSQSLEPFKAAHRFVDVLSASADTESKRIENARRQARLDANQLGDPDIDRVTVVQPGVIGGLVNHDDDADPP</sequence>
<feature type="region of interest" description="Disordered" evidence="1">
    <location>
        <begin position="37"/>
        <end position="60"/>
    </location>
</feature>
<feature type="region of interest" description="Disordered" evidence="1">
    <location>
        <begin position="246"/>
        <end position="293"/>
    </location>
</feature>
<proteinExistence type="predicted"/>
<feature type="compositionally biased region" description="Basic and acidic residues" evidence="1">
    <location>
        <begin position="322"/>
        <end position="331"/>
    </location>
</feature>